<protein>
    <submittedName>
        <fullName evidence="2">Uncharacterized protein</fullName>
    </submittedName>
</protein>
<evidence type="ECO:0000256" key="1">
    <source>
        <dbReference type="SAM" id="MobiDB-lite"/>
    </source>
</evidence>
<dbReference type="EMBL" id="JACVVK020000146">
    <property type="protein sequence ID" value="KAK7488781.1"/>
    <property type="molecule type" value="Genomic_DNA"/>
</dbReference>
<sequence>MFSTAHNPNITQDTKQPRISLCLPHYSPPRVDDLLYEDSTGPLARIPYDGRAKCEARQDSDSRNVKGQGAIRGKGNVYWHRHEARPQCQMPLTGHSGGNPHKDKIQFFMHHRKATVCCGKISTEATCPSHSSAEAMESGDRKVVESLSW</sequence>
<evidence type="ECO:0000313" key="3">
    <source>
        <dbReference type="Proteomes" id="UP001519460"/>
    </source>
</evidence>
<feature type="region of interest" description="Disordered" evidence="1">
    <location>
        <begin position="54"/>
        <end position="73"/>
    </location>
</feature>
<name>A0ABD0KPF0_9CAEN</name>
<evidence type="ECO:0000313" key="2">
    <source>
        <dbReference type="EMBL" id="KAK7488781.1"/>
    </source>
</evidence>
<reference evidence="2 3" key="1">
    <citation type="journal article" date="2023" name="Sci. Data">
        <title>Genome assembly of the Korean intertidal mud-creeper Batillaria attramentaria.</title>
        <authorList>
            <person name="Patra A.K."/>
            <person name="Ho P.T."/>
            <person name="Jun S."/>
            <person name="Lee S.J."/>
            <person name="Kim Y."/>
            <person name="Won Y.J."/>
        </authorList>
    </citation>
    <scope>NUCLEOTIDE SEQUENCE [LARGE SCALE GENOMIC DNA]</scope>
    <source>
        <strain evidence="2">Wonlab-2016</strain>
    </source>
</reference>
<dbReference type="AlphaFoldDB" id="A0ABD0KPF0"/>
<dbReference type="Proteomes" id="UP001519460">
    <property type="component" value="Unassembled WGS sequence"/>
</dbReference>
<feature type="compositionally biased region" description="Basic and acidic residues" evidence="1">
    <location>
        <begin position="138"/>
        <end position="149"/>
    </location>
</feature>
<feature type="region of interest" description="Disordered" evidence="1">
    <location>
        <begin position="129"/>
        <end position="149"/>
    </location>
</feature>
<accession>A0ABD0KPF0</accession>
<feature type="compositionally biased region" description="Basic and acidic residues" evidence="1">
    <location>
        <begin position="54"/>
        <end position="64"/>
    </location>
</feature>
<gene>
    <name evidence="2" type="ORF">BaRGS_00019916</name>
</gene>
<comment type="caution">
    <text evidence="2">The sequence shown here is derived from an EMBL/GenBank/DDBJ whole genome shotgun (WGS) entry which is preliminary data.</text>
</comment>
<organism evidence="2 3">
    <name type="scientific">Batillaria attramentaria</name>
    <dbReference type="NCBI Taxonomy" id="370345"/>
    <lineage>
        <taxon>Eukaryota</taxon>
        <taxon>Metazoa</taxon>
        <taxon>Spiralia</taxon>
        <taxon>Lophotrochozoa</taxon>
        <taxon>Mollusca</taxon>
        <taxon>Gastropoda</taxon>
        <taxon>Caenogastropoda</taxon>
        <taxon>Sorbeoconcha</taxon>
        <taxon>Cerithioidea</taxon>
        <taxon>Batillariidae</taxon>
        <taxon>Batillaria</taxon>
    </lineage>
</organism>
<keyword evidence="3" id="KW-1185">Reference proteome</keyword>
<proteinExistence type="predicted"/>